<proteinExistence type="predicted"/>
<reference evidence="1" key="1">
    <citation type="journal article" date="2012" name="Genome Res.">
        <title>Genomic characterization of the Bacillus cereus sensu lato species: Backdrop to the evolution of Bacillus anthracis.</title>
        <authorList>
            <person name="Zwick M.E."/>
            <person name="Joseph S.J."/>
            <person name="Didelot X."/>
            <person name="Chen P.E."/>
            <person name="Bishop-Lilly K.A."/>
            <person name="Stewart A.C."/>
            <person name="Willner K."/>
            <person name="Nolan N."/>
            <person name="Lentz S."/>
            <person name="Thomason M.K."/>
            <person name="Sozhamannan S."/>
            <person name="Mateczun A.J."/>
            <person name="Du L."/>
            <person name="Read T.D."/>
        </authorList>
    </citation>
    <scope>NUCLEOTIDE SEQUENCE [LARGE SCALE GENOMIC DNA]</scope>
    <source>
        <strain evidence="1">AH603</strain>
    </source>
</reference>
<accession>C2Y058</accession>
<dbReference type="HOGENOM" id="CLU_168954_1_0_9"/>
<comment type="caution">
    <text evidence="1">The sequence shown here is derived from an EMBL/GenBank/DDBJ whole genome shotgun (WGS) entry which is preliminary data.</text>
</comment>
<organism evidence="1">
    <name type="scientific">Bacillus mycoides</name>
    <dbReference type="NCBI Taxonomy" id="1405"/>
    <lineage>
        <taxon>Bacteria</taxon>
        <taxon>Bacillati</taxon>
        <taxon>Bacillota</taxon>
        <taxon>Bacilli</taxon>
        <taxon>Bacillales</taxon>
        <taxon>Bacillaceae</taxon>
        <taxon>Bacillus</taxon>
        <taxon>Bacillus cereus group</taxon>
    </lineage>
</organism>
<dbReference type="AlphaFoldDB" id="C2Y058"/>
<evidence type="ECO:0000313" key="1">
    <source>
        <dbReference type="EMBL" id="EEL68683.1"/>
    </source>
</evidence>
<dbReference type="Proteomes" id="UP000001753">
    <property type="component" value="Chromosome"/>
</dbReference>
<dbReference type="EMBL" id="ACMP01000117">
    <property type="protein sequence ID" value="EEL68683.1"/>
    <property type="molecule type" value="Genomic_DNA"/>
</dbReference>
<sequence length="86" mass="10187">MFGKGDITVKWEREDIIFETIREAEVWADSIANEMYGKVFDGYETPDYKIAYALSFFLAQNREFIVHTEEGFKKDRFIYKVWIATG</sequence>
<gene>
    <name evidence="1" type="ORF">bcere0026_43440</name>
</gene>
<name>C2Y058_BACMY</name>
<protein>
    <submittedName>
        <fullName evidence="1">Uncharacterized protein</fullName>
    </submittedName>
</protein>